<evidence type="ECO:0000256" key="2">
    <source>
        <dbReference type="PIRSR" id="PIRSR607822-1"/>
    </source>
</evidence>
<dbReference type="Proteomes" id="UP000215902">
    <property type="component" value="Unassembled WGS sequence"/>
</dbReference>
<dbReference type="Gene3D" id="1.50.10.10">
    <property type="match status" value="1"/>
</dbReference>
<name>A0A267F840_9PLAT</name>
<keyword evidence="4" id="KW-1185">Reference proteome</keyword>
<dbReference type="GO" id="GO:0005886">
    <property type="term" value="C:plasma membrane"/>
    <property type="evidence" value="ECO:0007669"/>
    <property type="project" value="TreeGrafter"/>
</dbReference>
<dbReference type="GO" id="GO:0005975">
    <property type="term" value="P:carbohydrate metabolic process"/>
    <property type="evidence" value="ECO:0007669"/>
    <property type="project" value="InterPro"/>
</dbReference>
<dbReference type="Pfam" id="PF05147">
    <property type="entry name" value="LANC_like"/>
    <property type="match status" value="1"/>
</dbReference>
<evidence type="ECO:0000313" key="4">
    <source>
        <dbReference type="Proteomes" id="UP000215902"/>
    </source>
</evidence>
<feature type="non-terminal residue" evidence="3">
    <location>
        <position position="1"/>
    </location>
</feature>
<dbReference type="SMART" id="SM01260">
    <property type="entry name" value="LANC_like"/>
    <property type="match status" value="1"/>
</dbReference>
<protein>
    <recommendedName>
        <fullName evidence="5">Lanthionine synthetase C-like protein 1</fullName>
    </recommendedName>
</protein>
<reference evidence="3 4" key="1">
    <citation type="submission" date="2017-06" db="EMBL/GenBank/DDBJ databases">
        <title>A platform for efficient transgenesis in Macrostomum lignano, a flatworm model organism for stem cell research.</title>
        <authorList>
            <person name="Berezikov E."/>
        </authorList>
    </citation>
    <scope>NUCLEOTIDE SEQUENCE [LARGE SCALE GENOMIC DNA]</scope>
    <source>
        <strain evidence="3">DV1</strain>
        <tissue evidence="3">Whole organism</tissue>
    </source>
</reference>
<sequence>RRQVATTRIKAISMATAKRQRKSSNSEERKEVVTTYDLNDGRHFANEFSDFGISGLDLKFLERSSDDCWRLSDDFRARLQQALVHLLSRATPDLTAMPTTDRSVYTGKAGIAHLFWHLAGSGLLPDSEHLLSNALNIMKELYSQINCRRISFLCGDSGVLSLTAVLHWKHGDRDLACRSLERLLSLQTTAAADGPPNELLYGRSGYLFALAFVASELADLSEDARRDIRAAARLVALRTLADGAELWKQRIGRGDGLLFEWHDSVYFGAAHGLSGIVSVLARILPSLGLSEVELSNARRRLDVTVDFLRQRQFKSLNYPSSMGSDRDRLVHWCHGAPGFALMFLCIDDLPAALQCADVVWHRGLLHKGDGLCHGISGNGYVFLRLHSATGDPRHLHRAAAFAQFMLNFPGRTPDRPLSLFEGLAGKLCFLVDLLRAESRRTLFPAAELPSYFAF</sequence>
<accession>A0A267F840</accession>
<organism evidence="3 4">
    <name type="scientific">Macrostomum lignano</name>
    <dbReference type="NCBI Taxonomy" id="282301"/>
    <lineage>
        <taxon>Eukaryota</taxon>
        <taxon>Metazoa</taxon>
        <taxon>Spiralia</taxon>
        <taxon>Lophotrochozoa</taxon>
        <taxon>Platyhelminthes</taxon>
        <taxon>Rhabditophora</taxon>
        <taxon>Macrostomorpha</taxon>
        <taxon>Macrostomida</taxon>
        <taxon>Macrostomidae</taxon>
        <taxon>Macrostomum</taxon>
    </lineage>
</organism>
<evidence type="ECO:0008006" key="5">
    <source>
        <dbReference type="Google" id="ProtNLM"/>
    </source>
</evidence>
<dbReference type="OrthoDB" id="10257263at2759"/>
<dbReference type="InterPro" id="IPR007822">
    <property type="entry name" value="LANC-like"/>
</dbReference>
<dbReference type="GO" id="GO:0046872">
    <property type="term" value="F:metal ion binding"/>
    <property type="evidence" value="ECO:0007669"/>
    <property type="project" value="UniProtKB-KW"/>
</dbReference>
<feature type="binding site" evidence="2">
    <location>
        <position position="333"/>
    </location>
    <ligand>
        <name>Zn(2+)</name>
        <dbReference type="ChEBI" id="CHEBI:29105"/>
    </ligand>
</feature>
<gene>
    <name evidence="3" type="ORF">BOX15_Mlig019440g3</name>
</gene>
<dbReference type="InterPro" id="IPR020464">
    <property type="entry name" value="LanC-like_prot_euk"/>
</dbReference>
<evidence type="ECO:0000313" key="3">
    <source>
        <dbReference type="EMBL" id="PAA69930.1"/>
    </source>
</evidence>
<dbReference type="CDD" id="cd04794">
    <property type="entry name" value="euk_LANCL"/>
    <property type="match status" value="1"/>
</dbReference>
<keyword evidence="2" id="KW-0862">Zinc</keyword>
<keyword evidence="2" id="KW-0479">Metal-binding</keyword>
<dbReference type="PANTHER" id="PTHR12736">
    <property type="entry name" value="LANC-LIKE PROTEIN"/>
    <property type="match status" value="1"/>
</dbReference>
<evidence type="ECO:0000256" key="1">
    <source>
        <dbReference type="ARBA" id="ARBA00007179"/>
    </source>
</evidence>
<comment type="similarity">
    <text evidence="1">Belongs to the LanC-like protein family.</text>
</comment>
<dbReference type="GO" id="GO:0031179">
    <property type="term" value="P:peptide modification"/>
    <property type="evidence" value="ECO:0007669"/>
    <property type="project" value="InterPro"/>
</dbReference>
<dbReference type="InterPro" id="IPR012341">
    <property type="entry name" value="6hp_glycosidase-like_sf"/>
</dbReference>
<dbReference type="PRINTS" id="PR01951">
    <property type="entry name" value="LANCEUKARYTE"/>
</dbReference>
<dbReference type="PRINTS" id="PR01950">
    <property type="entry name" value="LANCSUPER"/>
</dbReference>
<dbReference type="AlphaFoldDB" id="A0A267F840"/>
<dbReference type="PANTHER" id="PTHR12736:SF7">
    <property type="entry name" value="LANC-LIKE PROTEIN 3"/>
    <property type="match status" value="1"/>
</dbReference>
<proteinExistence type="inferred from homology"/>
<feature type="binding site" evidence="2">
    <location>
        <position position="373"/>
    </location>
    <ligand>
        <name>Zn(2+)</name>
        <dbReference type="ChEBI" id="CHEBI:29105"/>
    </ligand>
</feature>
<dbReference type="STRING" id="282301.A0A267F840"/>
<comment type="caution">
    <text evidence="3">The sequence shown here is derived from an EMBL/GenBank/DDBJ whole genome shotgun (WGS) entry which is preliminary data.</text>
</comment>
<dbReference type="EMBL" id="NIVC01001280">
    <property type="protein sequence ID" value="PAA69930.1"/>
    <property type="molecule type" value="Genomic_DNA"/>
</dbReference>
<feature type="binding site" evidence="2">
    <location>
        <position position="372"/>
    </location>
    <ligand>
        <name>Zn(2+)</name>
        <dbReference type="ChEBI" id="CHEBI:29105"/>
    </ligand>
</feature>
<dbReference type="SUPFAM" id="SSF158745">
    <property type="entry name" value="LanC-like"/>
    <property type="match status" value="1"/>
</dbReference>